<feature type="transmembrane region" description="Helical" evidence="1">
    <location>
        <begin position="242"/>
        <end position="265"/>
    </location>
</feature>
<evidence type="ECO:0000256" key="1">
    <source>
        <dbReference type="SAM" id="Phobius"/>
    </source>
</evidence>
<reference evidence="3" key="1">
    <citation type="submission" date="2017-04" db="EMBL/GenBank/DDBJ databases">
        <title>Plasmodium gonderi genome.</title>
        <authorList>
            <person name="Arisue N."/>
            <person name="Honma H."/>
            <person name="Kawai S."/>
            <person name="Tougan T."/>
            <person name="Tanabe K."/>
            <person name="Horii T."/>
        </authorList>
    </citation>
    <scope>NUCLEOTIDE SEQUENCE [LARGE SCALE GENOMIC DNA]</scope>
    <source>
        <strain evidence="3">ATCC 30045</strain>
    </source>
</reference>
<dbReference type="Proteomes" id="UP000195521">
    <property type="component" value="Unassembled WGS sequence"/>
</dbReference>
<organism evidence="2 3">
    <name type="scientific">Plasmodium gonderi</name>
    <dbReference type="NCBI Taxonomy" id="77519"/>
    <lineage>
        <taxon>Eukaryota</taxon>
        <taxon>Sar</taxon>
        <taxon>Alveolata</taxon>
        <taxon>Apicomplexa</taxon>
        <taxon>Aconoidasida</taxon>
        <taxon>Haemosporida</taxon>
        <taxon>Plasmodiidae</taxon>
        <taxon>Plasmodium</taxon>
        <taxon>Plasmodium (Plasmodium)</taxon>
    </lineage>
</organism>
<sequence>MDPLKKDQHGPQKNLLLLEYYKVFDNYDDKITNDNNICENIFANKYSSKNESIKLCRKLSNILTDLRNKKPEDGKYTYKYCSYLNYWLRDQLTQITFSPNDDHDVYMAFQEVYKKFKPALHCYIHSYNEYANDEFEIIKKLHDYSETFKNIQYIVNNTVNKTQQEKQQYCSFIANGVNYYNNIIDNYRNSRKSQDYFKQLKIFKRNLDNFALSSLTCSTPMPVARPIENVSYSTSKHLSINLLTLFGIFLTFFCFYKFTPFGCWINGKLGIRRKKRFRNIEGTYQQEFMQDQYDSDYETSDYEFSDDSSCYTSYGSLRNL</sequence>
<name>A0A1Y1JHI7_PLAGO</name>
<keyword evidence="1" id="KW-0472">Membrane</keyword>
<accession>A0A1Y1JHI7</accession>
<dbReference type="AlphaFoldDB" id="A0A1Y1JHI7"/>
<dbReference type="InterPro" id="IPR008780">
    <property type="entry name" value="Plasmodium_Vir"/>
</dbReference>
<protein>
    <submittedName>
        <fullName evidence="2">Variable surface protein</fullName>
    </submittedName>
</protein>
<evidence type="ECO:0000313" key="2">
    <source>
        <dbReference type="EMBL" id="GAW80805.1"/>
    </source>
</evidence>
<evidence type="ECO:0000313" key="3">
    <source>
        <dbReference type="Proteomes" id="UP000195521"/>
    </source>
</evidence>
<dbReference type="OMA" id="EHEYSSH"/>
<keyword evidence="1" id="KW-0812">Transmembrane</keyword>
<gene>
    <name evidence="2" type="ORF">PGO_090010</name>
</gene>
<proteinExistence type="predicted"/>
<comment type="caution">
    <text evidence="2">The sequence shown here is derived from an EMBL/GenBank/DDBJ whole genome shotgun (WGS) entry which is preliminary data.</text>
</comment>
<dbReference type="RefSeq" id="XP_028543394.1">
    <property type="nucleotide sequence ID" value="XM_028687593.1"/>
</dbReference>
<dbReference type="GeneID" id="39747521"/>
<dbReference type="OrthoDB" id="385193at2759"/>
<dbReference type="EMBL" id="BDQF01000010">
    <property type="protein sequence ID" value="GAW80805.1"/>
    <property type="molecule type" value="Genomic_DNA"/>
</dbReference>
<keyword evidence="3" id="KW-1185">Reference proteome</keyword>
<keyword evidence="1" id="KW-1133">Transmembrane helix</keyword>
<dbReference type="Pfam" id="PF05795">
    <property type="entry name" value="Plasmodium_Vir"/>
    <property type="match status" value="2"/>
</dbReference>